<evidence type="ECO:0000313" key="2">
    <source>
        <dbReference type="EMBL" id="CAK9164920.1"/>
    </source>
</evidence>
<name>A0ABC8RHJ9_9AQUA</name>
<evidence type="ECO:0000313" key="1">
    <source>
        <dbReference type="EMBL" id="CAK9144419.1"/>
    </source>
</evidence>
<evidence type="ECO:0000313" key="3">
    <source>
        <dbReference type="Proteomes" id="UP001642360"/>
    </source>
</evidence>
<dbReference type="EMBL" id="CAUOFW020001391">
    <property type="protein sequence ID" value="CAK9144419.1"/>
    <property type="molecule type" value="Genomic_DNA"/>
</dbReference>
<gene>
    <name evidence="1" type="ORF">ILEXP_LOCUS12170</name>
    <name evidence="2" type="ORF">ILEXP_LOCUS34063</name>
</gene>
<comment type="caution">
    <text evidence="1">The sequence shown here is derived from an EMBL/GenBank/DDBJ whole genome shotgun (WGS) entry which is preliminary data.</text>
</comment>
<organism evidence="1 3">
    <name type="scientific">Ilex paraguariensis</name>
    <name type="common">yerba mate</name>
    <dbReference type="NCBI Taxonomy" id="185542"/>
    <lineage>
        <taxon>Eukaryota</taxon>
        <taxon>Viridiplantae</taxon>
        <taxon>Streptophyta</taxon>
        <taxon>Embryophyta</taxon>
        <taxon>Tracheophyta</taxon>
        <taxon>Spermatophyta</taxon>
        <taxon>Magnoliopsida</taxon>
        <taxon>eudicotyledons</taxon>
        <taxon>Gunneridae</taxon>
        <taxon>Pentapetalae</taxon>
        <taxon>asterids</taxon>
        <taxon>campanulids</taxon>
        <taxon>Aquifoliales</taxon>
        <taxon>Aquifoliaceae</taxon>
        <taxon>Ilex</taxon>
    </lineage>
</organism>
<dbReference type="AlphaFoldDB" id="A0ABC8RHJ9"/>
<sequence length="70" mass="8003">MLMTTSISDFYAPKGHNKHDQLFLAFSRQVVRQRAEMPKRTRSKASASKGNWFCPLLFQGGVVPLYTNEI</sequence>
<protein>
    <submittedName>
        <fullName evidence="1">Uncharacterized protein</fullName>
    </submittedName>
</protein>
<accession>A0ABC8RHJ9</accession>
<keyword evidence="3" id="KW-1185">Reference proteome</keyword>
<reference evidence="1 3" key="1">
    <citation type="submission" date="2024-02" db="EMBL/GenBank/DDBJ databases">
        <authorList>
            <person name="Vignale AGUSTIN F."/>
            <person name="Sosa J E."/>
            <person name="Modenutti C."/>
        </authorList>
    </citation>
    <scope>NUCLEOTIDE SEQUENCE [LARGE SCALE GENOMIC DNA]</scope>
</reference>
<dbReference type="Proteomes" id="UP001642360">
    <property type="component" value="Unassembled WGS sequence"/>
</dbReference>
<proteinExistence type="predicted"/>
<dbReference type="EMBL" id="CAUOFW020004290">
    <property type="protein sequence ID" value="CAK9164920.1"/>
    <property type="molecule type" value="Genomic_DNA"/>
</dbReference>